<evidence type="ECO:0000313" key="3">
    <source>
        <dbReference type="Proteomes" id="UP000188586"/>
    </source>
</evidence>
<sequence>MKDFPRIKTKEFPLPFACPGFEATLQSLPEHRRSSSGKGTGTRPFSPATSCPKNMTKLFPTIPALFSTRPLSNA</sequence>
<organism evidence="2 3">
    <name type="scientific">Leptospirillum ferriphilum</name>
    <dbReference type="NCBI Taxonomy" id="178606"/>
    <lineage>
        <taxon>Bacteria</taxon>
        <taxon>Pseudomonadati</taxon>
        <taxon>Nitrospirota</taxon>
        <taxon>Nitrospiria</taxon>
        <taxon>Nitrospirales</taxon>
        <taxon>Nitrospiraceae</taxon>
        <taxon>Leptospirillum</taxon>
    </lineage>
</organism>
<name>A0A1V3SWF7_9BACT</name>
<evidence type="ECO:0000256" key="1">
    <source>
        <dbReference type="SAM" id="MobiDB-lite"/>
    </source>
</evidence>
<evidence type="ECO:0000313" key="2">
    <source>
        <dbReference type="EMBL" id="OOH73579.1"/>
    </source>
</evidence>
<dbReference type="AlphaFoldDB" id="A0A1V3SWF7"/>
<protein>
    <submittedName>
        <fullName evidence="2">Uncharacterized protein</fullName>
    </submittedName>
</protein>
<accession>A0A1V3SWF7</accession>
<dbReference type="EMBL" id="MPOJ01000008">
    <property type="protein sequence ID" value="OOH73579.1"/>
    <property type="molecule type" value="Genomic_DNA"/>
</dbReference>
<reference evidence="2 3" key="1">
    <citation type="submission" date="2016-11" db="EMBL/GenBank/DDBJ databases">
        <title>Comparative genomics of co-occurring bacteria in distinct bioleaching systems unravels niche-specific adaptation.</title>
        <authorList>
            <person name="Zhang X."/>
            <person name="Liu X."/>
            <person name="Yin H."/>
        </authorList>
    </citation>
    <scope>NUCLEOTIDE SEQUENCE [LARGE SCALE GENOMIC DNA]</scope>
    <source>
        <strain evidence="2 3">DX</strain>
    </source>
</reference>
<feature type="region of interest" description="Disordered" evidence="1">
    <location>
        <begin position="27"/>
        <end position="54"/>
    </location>
</feature>
<proteinExistence type="predicted"/>
<dbReference type="Proteomes" id="UP000188586">
    <property type="component" value="Unassembled WGS sequence"/>
</dbReference>
<comment type="caution">
    <text evidence="2">The sequence shown here is derived from an EMBL/GenBank/DDBJ whole genome shotgun (WGS) entry which is preliminary data.</text>
</comment>
<gene>
    <name evidence="2" type="ORF">BOX24_03620</name>
</gene>